<proteinExistence type="predicted"/>
<keyword evidence="1" id="KW-0472">Membrane</keyword>
<name>A0A1I4QDY3_9FIRM</name>
<organism evidence="2 3">
    <name type="scientific">Pelosinus propionicus DSM 13327</name>
    <dbReference type="NCBI Taxonomy" id="1123291"/>
    <lineage>
        <taxon>Bacteria</taxon>
        <taxon>Bacillati</taxon>
        <taxon>Bacillota</taxon>
        <taxon>Negativicutes</taxon>
        <taxon>Selenomonadales</taxon>
        <taxon>Sporomusaceae</taxon>
        <taxon>Pelosinus</taxon>
    </lineage>
</organism>
<dbReference type="AlphaFoldDB" id="A0A1I4QDY3"/>
<dbReference type="STRING" id="1123291.SAMN04490355_10963"/>
<dbReference type="RefSeq" id="WP_090944650.1">
    <property type="nucleotide sequence ID" value="NZ_FOTS01000096.1"/>
</dbReference>
<dbReference type="Proteomes" id="UP000199520">
    <property type="component" value="Unassembled WGS sequence"/>
</dbReference>
<keyword evidence="1" id="KW-1133">Transmembrane helix</keyword>
<keyword evidence="1" id="KW-0812">Transmembrane</keyword>
<evidence type="ECO:0000313" key="2">
    <source>
        <dbReference type="EMBL" id="SFM38268.1"/>
    </source>
</evidence>
<evidence type="ECO:0000256" key="1">
    <source>
        <dbReference type="SAM" id="Phobius"/>
    </source>
</evidence>
<dbReference type="EMBL" id="FOTS01000096">
    <property type="protein sequence ID" value="SFM38268.1"/>
    <property type="molecule type" value="Genomic_DNA"/>
</dbReference>
<protein>
    <submittedName>
        <fullName evidence="2">Uncharacterized protein</fullName>
    </submittedName>
</protein>
<reference evidence="3" key="1">
    <citation type="submission" date="2016-10" db="EMBL/GenBank/DDBJ databases">
        <authorList>
            <person name="Varghese N."/>
            <person name="Submissions S."/>
        </authorList>
    </citation>
    <scope>NUCLEOTIDE SEQUENCE [LARGE SCALE GENOMIC DNA]</scope>
    <source>
        <strain evidence="3">DSM 13327</strain>
    </source>
</reference>
<evidence type="ECO:0000313" key="3">
    <source>
        <dbReference type="Proteomes" id="UP000199520"/>
    </source>
</evidence>
<feature type="transmembrane region" description="Helical" evidence="1">
    <location>
        <begin position="51"/>
        <end position="72"/>
    </location>
</feature>
<accession>A0A1I4QDY3</accession>
<sequence>MKRFFEYAMNYNITLIKTFMKMLFWSWLVASILLLVSWGIAHYDIDLAARILFYGMMVLAVILSVIMVVWIFKEFFLKDFLRTKAIWDEGWKWGIEAWKQRIKS</sequence>
<gene>
    <name evidence="2" type="ORF">SAMN04490355_10963</name>
</gene>
<keyword evidence="3" id="KW-1185">Reference proteome</keyword>